<name>A0A517ZS59_9PLAN</name>
<dbReference type="AlphaFoldDB" id="A0A517ZS59"/>
<sequence>MLKLGMVTYLWGKEWDLDTVIKNCAATGFAGVELRSTHKHGVEVELSPAQRAEVKQKFDDSPVEFVGPGSACEYHDPDHGIVQRNIELTNEFVKLSADIGGTGVKVRPNRLVKGEDPQVTIARIGEALRECGKFAADHGQEIRVEVHGRGTKDPAVIRKIMDAADHPQVVVCWNANPGETVNGSIKMNFDLLKHKLGGTLHIHDLFDQQYPYQELFSLLKQQDYDGYCLSESPATSDPLKVMRYYKALFEQMTA</sequence>
<evidence type="ECO:0000259" key="1">
    <source>
        <dbReference type="Pfam" id="PF01261"/>
    </source>
</evidence>
<dbReference type="KEGG" id="sdyn:Mal52_38300"/>
<dbReference type="InterPro" id="IPR013022">
    <property type="entry name" value="Xyl_isomerase-like_TIM-brl"/>
</dbReference>
<evidence type="ECO:0000313" key="2">
    <source>
        <dbReference type="EMBL" id="QDU45336.1"/>
    </source>
</evidence>
<keyword evidence="2" id="KW-0413">Isomerase</keyword>
<dbReference type="PANTHER" id="PTHR12110:SF53">
    <property type="entry name" value="BLR5974 PROTEIN"/>
    <property type="match status" value="1"/>
</dbReference>
<dbReference type="Gene3D" id="3.20.20.150">
    <property type="entry name" value="Divalent-metal-dependent TIM barrel enzymes"/>
    <property type="match status" value="1"/>
</dbReference>
<dbReference type="GO" id="GO:0016853">
    <property type="term" value="F:isomerase activity"/>
    <property type="evidence" value="ECO:0007669"/>
    <property type="project" value="UniProtKB-KW"/>
</dbReference>
<keyword evidence="3" id="KW-1185">Reference proteome</keyword>
<accession>A0A517ZS59</accession>
<dbReference type="InterPro" id="IPR036237">
    <property type="entry name" value="Xyl_isomerase-like_sf"/>
</dbReference>
<gene>
    <name evidence="2" type="ORF">Mal52_38300</name>
</gene>
<dbReference type="EMBL" id="CP036276">
    <property type="protein sequence ID" value="QDU45336.1"/>
    <property type="molecule type" value="Genomic_DNA"/>
</dbReference>
<feature type="domain" description="Xylose isomerase-like TIM barrel" evidence="1">
    <location>
        <begin position="22"/>
        <end position="237"/>
    </location>
</feature>
<proteinExistence type="predicted"/>
<evidence type="ECO:0000313" key="3">
    <source>
        <dbReference type="Proteomes" id="UP000319383"/>
    </source>
</evidence>
<protein>
    <submittedName>
        <fullName evidence="2">Xylose isomerase-like TIM barrel</fullName>
    </submittedName>
</protein>
<dbReference type="SUPFAM" id="SSF51658">
    <property type="entry name" value="Xylose isomerase-like"/>
    <property type="match status" value="1"/>
</dbReference>
<dbReference type="Pfam" id="PF01261">
    <property type="entry name" value="AP_endonuc_2"/>
    <property type="match status" value="1"/>
</dbReference>
<dbReference type="Proteomes" id="UP000319383">
    <property type="component" value="Chromosome"/>
</dbReference>
<organism evidence="2 3">
    <name type="scientific">Symmachiella dynata</name>
    <dbReference type="NCBI Taxonomy" id="2527995"/>
    <lineage>
        <taxon>Bacteria</taxon>
        <taxon>Pseudomonadati</taxon>
        <taxon>Planctomycetota</taxon>
        <taxon>Planctomycetia</taxon>
        <taxon>Planctomycetales</taxon>
        <taxon>Planctomycetaceae</taxon>
        <taxon>Symmachiella</taxon>
    </lineage>
</organism>
<dbReference type="PANTHER" id="PTHR12110">
    <property type="entry name" value="HYDROXYPYRUVATE ISOMERASE"/>
    <property type="match status" value="1"/>
</dbReference>
<reference evidence="2 3" key="1">
    <citation type="submission" date="2019-02" db="EMBL/GenBank/DDBJ databases">
        <title>Deep-cultivation of Planctomycetes and their phenomic and genomic characterization uncovers novel biology.</title>
        <authorList>
            <person name="Wiegand S."/>
            <person name="Jogler M."/>
            <person name="Boedeker C."/>
            <person name="Pinto D."/>
            <person name="Vollmers J."/>
            <person name="Rivas-Marin E."/>
            <person name="Kohn T."/>
            <person name="Peeters S.H."/>
            <person name="Heuer A."/>
            <person name="Rast P."/>
            <person name="Oberbeckmann S."/>
            <person name="Bunk B."/>
            <person name="Jeske O."/>
            <person name="Meyerdierks A."/>
            <person name="Storesund J.E."/>
            <person name="Kallscheuer N."/>
            <person name="Luecker S."/>
            <person name="Lage O.M."/>
            <person name="Pohl T."/>
            <person name="Merkel B.J."/>
            <person name="Hornburger P."/>
            <person name="Mueller R.-W."/>
            <person name="Bruemmer F."/>
            <person name="Labrenz M."/>
            <person name="Spormann A.M."/>
            <person name="Op den Camp H."/>
            <person name="Overmann J."/>
            <person name="Amann R."/>
            <person name="Jetten M.S.M."/>
            <person name="Mascher T."/>
            <person name="Medema M.H."/>
            <person name="Devos D.P."/>
            <person name="Kaster A.-K."/>
            <person name="Ovreas L."/>
            <person name="Rohde M."/>
            <person name="Galperin M.Y."/>
            <person name="Jogler C."/>
        </authorList>
    </citation>
    <scope>NUCLEOTIDE SEQUENCE [LARGE SCALE GENOMIC DNA]</scope>
    <source>
        <strain evidence="2 3">Mal52</strain>
    </source>
</reference>
<dbReference type="InterPro" id="IPR050312">
    <property type="entry name" value="IolE/XylAMocC-like"/>
</dbReference>